<sequence>MSGANLAEEHLFSCKGGRVQNYLDCRAEPVQGGGCSPDKRKEWRPQGPRKKRRTSRPQPGMKRGRYGASCFLLSGARSRSLRSSMRPFSLRAGVGTPPASQSPSNFRWLKLPGLAL</sequence>
<name>A0ABR3VT72_9PEZI</name>
<feature type="region of interest" description="Disordered" evidence="1">
    <location>
        <begin position="29"/>
        <end position="67"/>
    </location>
</feature>
<proteinExistence type="predicted"/>
<reference evidence="2 3" key="1">
    <citation type="journal article" date="2024" name="Commun. Biol.">
        <title>Comparative genomic analysis of thermophilic fungi reveals convergent evolutionary adaptations and gene losses.</title>
        <authorList>
            <person name="Steindorff A.S."/>
            <person name="Aguilar-Pontes M.V."/>
            <person name="Robinson A.J."/>
            <person name="Andreopoulos B."/>
            <person name="LaButti K."/>
            <person name="Kuo A."/>
            <person name="Mondo S."/>
            <person name="Riley R."/>
            <person name="Otillar R."/>
            <person name="Haridas S."/>
            <person name="Lipzen A."/>
            <person name="Grimwood J."/>
            <person name="Schmutz J."/>
            <person name="Clum A."/>
            <person name="Reid I.D."/>
            <person name="Moisan M.C."/>
            <person name="Butler G."/>
            <person name="Nguyen T.T.M."/>
            <person name="Dewar K."/>
            <person name="Conant G."/>
            <person name="Drula E."/>
            <person name="Henrissat B."/>
            <person name="Hansel C."/>
            <person name="Singer S."/>
            <person name="Hutchinson M.I."/>
            <person name="de Vries R.P."/>
            <person name="Natvig D.O."/>
            <person name="Powell A.J."/>
            <person name="Tsang A."/>
            <person name="Grigoriev I.V."/>
        </authorList>
    </citation>
    <scope>NUCLEOTIDE SEQUENCE [LARGE SCALE GENOMIC DNA]</scope>
    <source>
        <strain evidence="2 3">ATCC 24622</strain>
    </source>
</reference>
<gene>
    <name evidence="2" type="ORF">VTK73DRAFT_1634</name>
</gene>
<protein>
    <submittedName>
        <fullName evidence="2">Uncharacterized protein</fullName>
    </submittedName>
</protein>
<accession>A0ABR3VT72</accession>
<evidence type="ECO:0000256" key="1">
    <source>
        <dbReference type="SAM" id="MobiDB-lite"/>
    </source>
</evidence>
<evidence type="ECO:0000313" key="3">
    <source>
        <dbReference type="Proteomes" id="UP001586593"/>
    </source>
</evidence>
<comment type="caution">
    <text evidence="2">The sequence shown here is derived from an EMBL/GenBank/DDBJ whole genome shotgun (WGS) entry which is preliminary data.</text>
</comment>
<keyword evidence="3" id="KW-1185">Reference proteome</keyword>
<organism evidence="2 3">
    <name type="scientific">Phialemonium thermophilum</name>
    <dbReference type="NCBI Taxonomy" id="223376"/>
    <lineage>
        <taxon>Eukaryota</taxon>
        <taxon>Fungi</taxon>
        <taxon>Dikarya</taxon>
        <taxon>Ascomycota</taxon>
        <taxon>Pezizomycotina</taxon>
        <taxon>Sordariomycetes</taxon>
        <taxon>Sordariomycetidae</taxon>
        <taxon>Cephalothecales</taxon>
        <taxon>Cephalothecaceae</taxon>
        <taxon>Phialemonium</taxon>
    </lineage>
</organism>
<dbReference type="EMBL" id="JAZHXJ010001404">
    <property type="protein sequence ID" value="KAL1844870.1"/>
    <property type="molecule type" value="Genomic_DNA"/>
</dbReference>
<dbReference type="Proteomes" id="UP001586593">
    <property type="component" value="Unassembled WGS sequence"/>
</dbReference>
<evidence type="ECO:0000313" key="2">
    <source>
        <dbReference type="EMBL" id="KAL1844870.1"/>
    </source>
</evidence>